<feature type="transmembrane region" description="Helical" evidence="2">
    <location>
        <begin position="211"/>
        <end position="232"/>
    </location>
</feature>
<dbReference type="Pfam" id="PF00892">
    <property type="entry name" value="EamA"/>
    <property type="match status" value="2"/>
</dbReference>
<feature type="transmembrane region" description="Helical" evidence="2">
    <location>
        <begin position="126"/>
        <end position="144"/>
    </location>
</feature>
<dbReference type="InterPro" id="IPR037185">
    <property type="entry name" value="EmrE-like"/>
</dbReference>
<accession>A0ABQ5N0H0</accession>
<protein>
    <submittedName>
        <fullName evidence="4">Membrane protein</fullName>
    </submittedName>
</protein>
<evidence type="ECO:0000256" key="1">
    <source>
        <dbReference type="ARBA" id="ARBA00007362"/>
    </source>
</evidence>
<proteinExistence type="inferred from homology"/>
<feature type="transmembrane region" description="Helical" evidence="2">
    <location>
        <begin position="150"/>
        <end position="169"/>
    </location>
</feature>
<feature type="domain" description="EamA" evidence="3">
    <location>
        <begin position="152"/>
        <end position="286"/>
    </location>
</feature>
<dbReference type="EMBL" id="BRXR01000001">
    <property type="protein sequence ID" value="GLC28668.1"/>
    <property type="molecule type" value="Genomic_DNA"/>
</dbReference>
<keyword evidence="2" id="KW-0472">Membrane</keyword>
<comment type="caution">
    <text evidence="4">The sequence shown here is derived from an EMBL/GenBank/DDBJ whole genome shotgun (WGS) entry which is preliminary data.</text>
</comment>
<dbReference type="Proteomes" id="UP001208567">
    <property type="component" value="Unassembled WGS sequence"/>
</dbReference>
<feature type="transmembrane region" description="Helical" evidence="2">
    <location>
        <begin position="244"/>
        <end position="263"/>
    </location>
</feature>
<name>A0ABQ5N0H0_9CLOT</name>
<keyword evidence="5" id="KW-1185">Reference proteome</keyword>
<evidence type="ECO:0000313" key="4">
    <source>
        <dbReference type="EMBL" id="GLC28668.1"/>
    </source>
</evidence>
<comment type="similarity">
    <text evidence="1">Belongs to the EamA transporter family.</text>
</comment>
<evidence type="ECO:0000259" key="3">
    <source>
        <dbReference type="Pfam" id="PF00892"/>
    </source>
</evidence>
<keyword evidence="2" id="KW-0812">Transmembrane</keyword>
<evidence type="ECO:0000313" key="5">
    <source>
        <dbReference type="Proteomes" id="UP001208567"/>
    </source>
</evidence>
<feature type="transmembrane region" description="Helical" evidence="2">
    <location>
        <begin position="37"/>
        <end position="56"/>
    </location>
</feature>
<feature type="transmembrane region" description="Helical" evidence="2">
    <location>
        <begin position="96"/>
        <end position="117"/>
    </location>
</feature>
<dbReference type="PANTHER" id="PTHR22911">
    <property type="entry name" value="ACYL-MALONYL CONDENSING ENZYME-RELATED"/>
    <property type="match status" value="1"/>
</dbReference>
<dbReference type="InterPro" id="IPR000620">
    <property type="entry name" value="EamA_dom"/>
</dbReference>
<evidence type="ECO:0000256" key="2">
    <source>
        <dbReference type="SAM" id="Phobius"/>
    </source>
</evidence>
<gene>
    <name evidence="4" type="ORF">bsdE14_00780</name>
</gene>
<organism evidence="4 5">
    <name type="scientific">Clostridium omnivorum</name>
    <dbReference type="NCBI Taxonomy" id="1604902"/>
    <lineage>
        <taxon>Bacteria</taxon>
        <taxon>Bacillati</taxon>
        <taxon>Bacillota</taxon>
        <taxon>Clostridia</taxon>
        <taxon>Eubacteriales</taxon>
        <taxon>Clostridiaceae</taxon>
        <taxon>Clostridium</taxon>
    </lineage>
</organism>
<sequence>MKQSTKGILYIVLSSISFGIIPILAKLSYSQGGNPFNVLFLRFMSAAIMIFLYLKIKGISLKIEKKQFVLLMIFGILGYSGTALCLFLSYNYIAAGLATMILYLYPSIVTILSFIIYGEKFYRKKIVSLIVSLLGVYLLIGFTGGSLINIQGLILALLASLFYSIYVLGLSNKEISSVNSFVITYYVSLASSITMLLAGSINKSISFNISLYGFLCIILLAFISTVIALITFVQGVKIIGPSNASIFSNLEPIVSMVLSYLIFRDKITPNTILGSFFIMLSILILSVDKKQILKLLSKKDNAV</sequence>
<feature type="transmembrane region" description="Helical" evidence="2">
    <location>
        <begin position="68"/>
        <end position="90"/>
    </location>
</feature>
<reference evidence="4 5" key="1">
    <citation type="journal article" date="2024" name="Int. J. Syst. Evol. Microbiol.">
        <title>Clostridium omnivorum sp. nov., isolated from anoxic soil under the treatment of reductive soil disinfestation.</title>
        <authorList>
            <person name="Ueki A."/>
            <person name="Tonouchi A."/>
            <person name="Kaku N."/>
            <person name="Honma S."/>
            <person name="Ueki K."/>
        </authorList>
    </citation>
    <scope>NUCLEOTIDE SEQUENCE [LARGE SCALE GENOMIC DNA]</scope>
    <source>
        <strain evidence="4 5">E14</strain>
    </source>
</reference>
<keyword evidence="2" id="KW-1133">Transmembrane helix</keyword>
<feature type="transmembrane region" description="Helical" evidence="2">
    <location>
        <begin position="269"/>
        <end position="287"/>
    </location>
</feature>
<dbReference type="RefSeq" id="WP_264847932.1">
    <property type="nucleotide sequence ID" value="NZ_BRXR01000001.1"/>
</dbReference>
<feature type="domain" description="EamA" evidence="3">
    <location>
        <begin position="6"/>
        <end position="140"/>
    </location>
</feature>
<dbReference type="SUPFAM" id="SSF103481">
    <property type="entry name" value="Multidrug resistance efflux transporter EmrE"/>
    <property type="match status" value="2"/>
</dbReference>
<feature type="transmembrane region" description="Helical" evidence="2">
    <location>
        <begin position="7"/>
        <end position="25"/>
    </location>
</feature>
<feature type="transmembrane region" description="Helical" evidence="2">
    <location>
        <begin position="181"/>
        <end position="199"/>
    </location>
</feature>